<name>A0A1G8ZLR5_9EURY</name>
<dbReference type="Proteomes" id="UP000198856">
    <property type="component" value="Unassembled WGS sequence"/>
</dbReference>
<evidence type="ECO:0000313" key="2">
    <source>
        <dbReference type="Proteomes" id="UP000198856"/>
    </source>
</evidence>
<reference evidence="1 2" key="1">
    <citation type="submission" date="2016-10" db="EMBL/GenBank/DDBJ databases">
        <authorList>
            <person name="de Groot N.N."/>
        </authorList>
    </citation>
    <scope>NUCLEOTIDE SEQUENCE [LARGE SCALE GENOMIC DNA]</scope>
    <source>
        <strain evidence="1 2">IBRC-M10015</strain>
    </source>
</reference>
<proteinExistence type="predicted"/>
<evidence type="ECO:0000313" key="1">
    <source>
        <dbReference type="EMBL" id="SDK15987.1"/>
    </source>
</evidence>
<dbReference type="Pfam" id="PF20126">
    <property type="entry name" value="TumE"/>
    <property type="match status" value="1"/>
</dbReference>
<keyword evidence="2" id="KW-1185">Reference proteome</keyword>
<dbReference type="EMBL" id="FNFC01000028">
    <property type="protein sequence ID" value="SDK15987.1"/>
    <property type="molecule type" value="Genomic_DNA"/>
</dbReference>
<protein>
    <submittedName>
        <fullName evidence="1">Uncharacterized protein</fullName>
    </submittedName>
</protein>
<dbReference type="STRING" id="890420.SAMN05216226_1287"/>
<organism evidence="1 2">
    <name type="scientific">Halovenus aranensis</name>
    <dbReference type="NCBI Taxonomy" id="890420"/>
    <lineage>
        <taxon>Archaea</taxon>
        <taxon>Methanobacteriati</taxon>
        <taxon>Methanobacteriota</taxon>
        <taxon>Stenosarchaea group</taxon>
        <taxon>Halobacteria</taxon>
        <taxon>Halobacteriales</taxon>
        <taxon>Haloarculaceae</taxon>
        <taxon>Halovenus</taxon>
    </lineage>
</organism>
<sequence>MMFGDFPTHKGWPKSRSSSTHVEAGLVENVVLRPTEATETYPSGWKYTLHLGTLEDLTLVRFDNAHEDTKGHEHHTAAGDVDDVTFPGMEELLVDFWASADEYWEAVGGDPPRPY</sequence>
<gene>
    <name evidence="1" type="ORF">SAMN05216226_1287</name>
</gene>
<dbReference type="OrthoDB" id="294990at2157"/>
<accession>A0A1G8ZLR5</accession>
<dbReference type="AlphaFoldDB" id="A0A1G8ZLR5"/>
<dbReference type="InterPro" id="IPR045397">
    <property type="entry name" value="TumE-like"/>
</dbReference>